<accession>L8WKB3</accession>
<evidence type="ECO:0000313" key="2">
    <source>
        <dbReference type="Proteomes" id="UP000011668"/>
    </source>
</evidence>
<keyword evidence="2" id="KW-1185">Reference proteome</keyword>
<dbReference type="HOGENOM" id="CLU_3423346_0_0_1"/>
<dbReference type="EMBL" id="AFRT01002190">
    <property type="protein sequence ID" value="ELU38350.1"/>
    <property type="molecule type" value="Genomic_DNA"/>
</dbReference>
<gene>
    <name evidence="1" type="ORF">AG1IA_07618</name>
</gene>
<dbReference type="AlphaFoldDB" id="L8WKB3"/>
<protein>
    <submittedName>
        <fullName evidence="1">Uncharacterized protein</fullName>
    </submittedName>
</protein>
<organism evidence="1 2">
    <name type="scientific">Thanatephorus cucumeris (strain AG1-IA)</name>
    <name type="common">Rice sheath blight fungus</name>
    <name type="synonym">Rhizoctonia solani</name>
    <dbReference type="NCBI Taxonomy" id="983506"/>
    <lineage>
        <taxon>Eukaryota</taxon>
        <taxon>Fungi</taxon>
        <taxon>Dikarya</taxon>
        <taxon>Basidiomycota</taxon>
        <taxon>Agaricomycotina</taxon>
        <taxon>Agaricomycetes</taxon>
        <taxon>Cantharellales</taxon>
        <taxon>Ceratobasidiaceae</taxon>
        <taxon>Rhizoctonia</taxon>
        <taxon>Rhizoctonia solani AG-1</taxon>
    </lineage>
</organism>
<name>L8WKB3_THACA</name>
<sequence>MSHWPDHGQCDAFARYSGKCYRQ</sequence>
<evidence type="ECO:0000313" key="1">
    <source>
        <dbReference type="EMBL" id="ELU38350.1"/>
    </source>
</evidence>
<reference evidence="1 2" key="1">
    <citation type="journal article" date="2013" name="Nat. Commun.">
        <title>The evolution and pathogenic mechanisms of the rice sheath blight pathogen.</title>
        <authorList>
            <person name="Zheng A."/>
            <person name="Lin R."/>
            <person name="Xu L."/>
            <person name="Qin P."/>
            <person name="Tang C."/>
            <person name="Ai P."/>
            <person name="Zhang D."/>
            <person name="Liu Y."/>
            <person name="Sun Z."/>
            <person name="Feng H."/>
            <person name="Wang Y."/>
            <person name="Chen Y."/>
            <person name="Liang X."/>
            <person name="Fu R."/>
            <person name="Li Q."/>
            <person name="Zhang J."/>
            <person name="Yu X."/>
            <person name="Xie Z."/>
            <person name="Ding L."/>
            <person name="Guan P."/>
            <person name="Tang J."/>
            <person name="Liang Y."/>
            <person name="Wang S."/>
            <person name="Deng Q."/>
            <person name="Li S."/>
            <person name="Zhu J."/>
            <person name="Wang L."/>
            <person name="Liu H."/>
            <person name="Li P."/>
        </authorList>
    </citation>
    <scope>NUCLEOTIDE SEQUENCE [LARGE SCALE GENOMIC DNA]</scope>
    <source>
        <strain evidence="2">AG-1 IA</strain>
    </source>
</reference>
<proteinExistence type="predicted"/>
<comment type="caution">
    <text evidence="1">The sequence shown here is derived from an EMBL/GenBank/DDBJ whole genome shotgun (WGS) entry which is preliminary data.</text>
</comment>
<dbReference type="Proteomes" id="UP000011668">
    <property type="component" value="Unassembled WGS sequence"/>
</dbReference>